<dbReference type="GO" id="GO:0006351">
    <property type="term" value="P:DNA-templated transcription"/>
    <property type="evidence" value="ECO:0007669"/>
    <property type="project" value="InterPro"/>
</dbReference>
<sequence>MRLPLLWVDINTLRGDVDDWLTVTKHNGERINEAKYVEDIMDETVKFMSEEWTMPEKLPTMEQWVASGVWMRGKAGTGRNTLIRVEGKEKRTRRYKGVDAALKSDREIEHEPREAHRENMKIMQKSEGGKVRPVVVGRNELYRKMDFLSGLEVGLYGSRTSTLFAGAAGNEAIDREWLAEVRNVTLKVPLDQSSFDNNQSKSTILAVLLGMEHHIMGHAGVPDEYREVWGRMWDTFTTAGVEVIMGNDHRTWENGVPSGWRRTALIDTILNIVSFRVAIRYCLQYYGVAVPVGKCTMQGDDVIFTTVSVRAVEALFAMYLTLGYKVHPHKTYISRDRGELLRRSYECNCITGYTPRTLLALRFRNPIIPIPIAPAERVYSRLALWSLARQRGACPKYTRDTWDNYLIKTYGNRQPWIRPRIQKPPLKVRPTLGRWKERLENLDIDFTGGYREQFSKLLAITWGLREADITGKV</sequence>
<comment type="caution">
    <text evidence="2">The sequence shown here is derived from an EMBL/GenBank/DDBJ whole genome shotgun (WGS) entry which is preliminary data.</text>
</comment>
<dbReference type="AlphaFoldDB" id="A0A8S1ANY5"/>
<evidence type="ECO:0000313" key="2">
    <source>
        <dbReference type="EMBL" id="CAB3248676.1"/>
    </source>
</evidence>
<dbReference type="EMBL" id="CADEBC010000535">
    <property type="protein sequence ID" value="CAB3248676.1"/>
    <property type="molecule type" value="Genomic_DNA"/>
</dbReference>
<dbReference type="Proteomes" id="UP000494106">
    <property type="component" value="Unassembled WGS sequence"/>
</dbReference>
<gene>
    <name evidence="2" type="ORF">APLA_LOCUS11819</name>
</gene>
<evidence type="ECO:0000313" key="3">
    <source>
        <dbReference type="Proteomes" id="UP000494106"/>
    </source>
</evidence>
<keyword evidence="1" id="KW-0547">Nucleotide-binding</keyword>
<dbReference type="InterPro" id="IPR001795">
    <property type="entry name" value="RNA-dir_pol_luteovirus"/>
</dbReference>
<keyword evidence="3" id="KW-1185">Reference proteome</keyword>
<reference evidence="2 3" key="1">
    <citation type="submission" date="2020-04" db="EMBL/GenBank/DDBJ databases">
        <authorList>
            <person name="Wallbank WR R."/>
            <person name="Pardo Diaz C."/>
            <person name="Kozak K."/>
            <person name="Martin S."/>
            <person name="Jiggins C."/>
            <person name="Moest M."/>
            <person name="Warren A I."/>
            <person name="Byers J.R.P. K."/>
            <person name="Montejo-Kovacevich G."/>
            <person name="Yen C E."/>
        </authorList>
    </citation>
    <scope>NUCLEOTIDE SEQUENCE [LARGE SCALE GENOMIC DNA]</scope>
</reference>
<dbReference type="GO" id="GO:0003723">
    <property type="term" value="F:RNA binding"/>
    <property type="evidence" value="ECO:0007669"/>
    <property type="project" value="InterPro"/>
</dbReference>
<accession>A0A8S1ANY5</accession>
<dbReference type="InterPro" id="IPR043502">
    <property type="entry name" value="DNA/RNA_pol_sf"/>
</dbReference>
<dbReference type="GO" id="GO:0003968">
    <property type="term" value="F:RNA-directed RNA polymerase activity"/>
    <property type="evidence" value="ECO:0007669"/>
    <property type="project" value="InterPro"/>
</dbReference>
<evidence type="ECO:0008006" key="4">
    <source>
        <dbReference type="Google" id="ProtNLM"/>
    </source>
</evidence>
<proteinExistence type="predicted"/>
<name>A0A8S1ANY5_ARCPL</name>
<organism evidence="2 3">
    <name type="scientific">Arctia plantaginis</name>
    <name type="common">Wood tiger moth</name>
    <name type="synonym">Phalaena plantaginis</name>
    <dbReference type="NCBI Taxonomy" id="874455"/>
    <lineage>
        <taxon>Eukaryota</taxon>
        <taxon>Metazoa</taxon>
        <taxon>Ecdysozoa</taxon>
        <taxon>Arthropoda</taxon>
        <taxon>Hexapoda</taxon>
        <taxon>Insecta</taxon>
        <taxon>Pterygota</taxon>
        <taxon>Neoptera</taxon>
        <taxon>Endopterygota</taxon>
        <taxon>Lepidoptera</taxon>
        <taxon>Glossata</taxon>
        <taxon>Ditrysia</taxon>
        <taxon>Noctuoidea</taxon>
        <taxon>Erebidae</taxon>
        <taxon>Arctiinae</taxon>
        <taxon>Arctia</taxon>
    </lineage>
</organism>
<evidence type="ECO:0000256" key="1">
    <source>
        <dbReference type="ARBA" id="ARBA00022741"/>
    </source>
</evidence>
<dbReference type="OrthoDB" id="7474348at2759"/>
<dbReference type="GO" id="GO:0071897">
    <property type="term" value="P:DNA biosynthetic process"/>
    <property type="evidence" value="ECO:0007669"/>
    <property type="project" value="UniProtKB-ARBA"/>
</dbReference>
<dbReference type="Pfam" id="PF02123">
    <property type="entry name" value="RdRP_4"/>
    <property type="match status" value="1"/>
</dbReference>
<dbReference type="GO" id="GO:0000166">
    <property type="term" value="F:nucleotide binding"/>
    <property type="evidence" value="ECO:0007669"/>
    <property type="project" value="UniProtKB-KW"/>
</dbReference>
<protein>
    <recommendedName>
        <fullName evidence="4">RNA-directed RNA polymerase</fullName>
    </recommendedName>
</protein>
<dbReference type="SUPFAM" id="SSF56672">
    <property type="entry name" value="DNA/RNA polymerases"/>
    <property type="match status" value="1"/>
</dbReference>